<protein>
    <recommendedName>
        <fullName evidence="3">F-box domain-containing protein</fullName>
    </recommendedName>
</protein>
<dbReference type="Gene3D" id="3.80.10.10">
    <property type="entry name" value="Ribonuclease Inhibitor"/>
    <property type="match status" value="1"/>
</dbReference>
<gene>
    <name evidence="1" type="ORF">POSPLADRAFT_1039951</name>
</gene>
<dbReference type="SUPFAM" id="SSF52047">
    <property type="entry name" value="RNI-like"/>
    <property type="match status" value="1"/>
</dbReference>
<proteinExistence type="predicted"/>
<dbReference type="OrthoDB" id="3238099at2759"/>
<dbReference type="InterPro" id="IPR032675">
    <property type="entry name" value="LRR_dom_sf"/>
</dbReference>
<dbReference type="EMBL" id="KZ110597">
    <property type="protein sequence ID" value="OSX62152.1"/>
    <property type="molecule type" value="Genomic_DNA"/>
</dbReference>
<dbReference type="RefSeq" id="XP_024338946.1">
    <property type="nucleotide sequence ID" value="XM_024477630.1"/>
</dbReference>
<reference evidence="1 2" key="1">
    <citation type="submission" date="2017-04" db="EMBL/GenBank/DDBJ databases">
        <title>Genome Sequence of the Model Brown-Rot Fungus Postia placenta SB12.</title>
        <authorList>
            <consortium name="DOE Joint Genome Institute"/>
            <person name="Gaskell J."/>
            <person name="Kersten P."/>
            <person name="Larrondo L.F."/>
            <person name="Canessa P."/>
            <person name="Martinez D."/>
            <person name="Hibbett D."/>
            <person name="Schmoll M."/>
            <person name="Kubicek C.P."/>
            <person name="Martinez A.T."/>
            <person name="Yadav J."/>
            <person name="Master E."/>
            <person name="Magnuson J.K."/>
            <person name="James T."/>
            <person name="Yaver D."/>
            <person name="Berka R."/>
            <person name="Labutti K."/>
            <person name="Lipzen A."/>
            <person name="Aerts A."/>
            <person name="Barry K."/>
            <person name="Henrissat B."/>
            <person name="Blanchette R."/>
            <person name="Grigoriev I."/>
            <person name="Cullen D."/>
        </authorList>
    </citation>
    <scope>NUCLEOTIDE SEQUENCE [LARGE SCALE GENOMIC DNA]</scope>
    <source>
        <strain evidence="1 2">MAD-698-R-SB12</strain>
    </source>
</reference>
<evidence type="ECO:0008006" key="3">
    <source>
        <dbReference type="Google" id="ProtNLM"/>
    </source>
</evidence>
<dbReference type="GeneID" id="36322580"/>
<dbReference type="Proteomes" id="UP000194127">
    <property type="component" value="Unassembled WGS sequence"/>
</dbReference>
<sequence>MEATRDSLTELSIVGGLVWDSPIHTLRDVTHLHLELPVPLSNIDLLFRHSAGLQSLTLICGVVEDTGLWTVLMEHASALPGLTSFKLHISPNTTVTESMATVLFDFLQQKKSLRRLDIAAGAGWTHRETTPVLERISKLQSLEVLGVDLQYHSLGWRHLEDLLRLIPHGITALRIKATATDVLFGGYVSVLDLWGKRPIIRFTYVDDRDIPPWLTMQELAEESCSLELVGHNGRFADVEHEENEPSLCYWSRSKVEFRTVEDFGCEDWEWLMRCHRLCYDSPDIQEDFPELP</sequence>
<keyword evidence="2" id="KW-1185">Reference proteome</keyword>
<evidence type="ECO:0000313" key="1">
    <source>
        <dbReference type="EMBL" id="OSX62152.1"/>
    </source>
</evidence>
<evidence type="ECO:0000313" key="2">
    <source>
        <dbReference type="Proteomes" id="UP000194127"/>
    </source>
</evidence>
<organism evidence="1 2">
    <name type="scientific">Postia placenta MAD-698-R-SB12</name>
    <dbReference type="NCBI Taxonomy" id="670580"/>
    <lineage>
        <taxon>Eukaryota</taxon>
        <taxon>Fungi</taxon>
        <taxon>Dikarya</taxon>
        <taxon>Basidiomycota</taxon>
        <taxon>Agaricomycotina</taxon>
        <taxon>Agaricomycetes</taxon>
        <taxon>Polyporales</taxon>
        <taxon>Adustoporiaceae</taxon>
        <taxon>Rhodonia</taxon>
    </lineage>
</organism>
<dbReference type="AlphaFoldDB" id="A0A1X6N101"/>
<accession>A0A1X6N101</accession>
<name>A0A1X6N101_9APHY</name>